<reference evidence="2 3" key="1">
    <citation type="submission" date="2015-09" db="EMBL/GenBank/DDBJ databases">
        <title>Bacillus cereus food isolates.</title>
        <authorList>
            <person name="Boekhorst J."/>
        </authorList>
    </citation>
    <scope>NUCLEOTIDE SEQUENCE [LARGE SCALE GENOMIC DNA]</scope>
    <source>
        <strain evidence="2 3">B4082</strain>
    </source>
</reference>
<feature type="transmembrane region" description="Helical" evidence="1">
    <location>
        <begin position="171"/>
        <end position="190"/>
    </location>
</feature>
<feature type="transmembrane region" description="Helical" evidence="1">
    <location>
        <begin position="132"/>
        <end position="151"/>
    </location>
</feature>
<accession>A0A161TH36</accession>
<feature type="transmembrane region" description="Helical" evidence="1">
    <location>
        <begin position="29"/>
        <end position="47"/>
    </location>
</feature>
<dbReference type="RefSeq" id="WP_063221090.1">
    <property type="nucleotide sequence ID" value="NZ_LJKA01000002.1"/>
</dbReference>
<keyword evidence="1" id="KW-0812">Transmembrane</keyword>
<keyword evidence="1" id="KW-1133">Transmembrane helix</keyword>
<organism evidence="2 3">
    <name type="scientific">Bacillus cereus</name>
    <dbReference type="NCBI Taxonomy" id="1396"/>
    <lineage>
        <taxon>Bacteria</taxon>
        <taxon>Bacillati</taxon>
        <taxon>Bacillota</taxon>
        <taxon>Bacilli</taxon>
        <taxon>Bacillales</taxon>
        <taxon>Bacillaceae</taxon>
        <taxon>Bacillus</taxon>
        <taxon>Bacillus cereus group</taxon>
    </lineage>
</organism>
<dbReference type="Proteomes" id="UP000076501">
    <property type="component" value="Unassembled WGS sequence"/>
</dbReference>
<name>A0A161TH36_BACCE</name>
<keyword evidence="1" id="KW-0472">Membrane</keyword>
<dbReference type="EMBL" id="LJKA01000002">
    <property type="protein sequence ID" value="KZD41610.1"/>
    <property type="molecule type" value="Genomic_DNA"/>
</dbReference>
<dbReference type="AlphaFoldDB" id="A0A161TH36"/>
<sequence length="214" mass="25013">MIKRIFYYLIAFIIGTVICGLLGLVNDKLGKFVGSLFISVYTLKVYYDCMNSTILRKRLVRNKRVKYKTLQEWVEGKYKGFYELENTIFAGEAKTDSLDNLKVIRNQILKLGKEKVKLLRAHLKVVDKNESYIEFLLKFITSMVMGIFLWGVKSLLFKETLSYGFEEVINLITYCFAIFIWISSIVSNNLESCYKTRVLLEIIDTIEDDDYYLS</sequence>
<feature type="transmembrane region" description="Helical" evidence="1">
    <location>
        <begin position="5"/>
        <end position="23"/>
    </location>
</feature>
<gene>
    <name evidence="2" type="ORF">B4082_0245</name>
</gene>
<evidence type="ECO:0000313" key="3">
    <source>
        <dbReference type="Proteomes" id="UP000076501"/>
    </source>
</evidence>
<dbReference type="PATRIC" id="fig|1396.539.peg.2418"/>
<proteinExistence type="predicted"/>
<evidence type="ECO:0000313" key="2">
    <source>
        <dbReference type="EMBL" id="KZD41610.1"/>
    </source>
</evidence>
<comment type="caution">
    <text evidence="2">The sequence shown here is derived from an EMBL/GenBank/DDBJ whole genome shotgun (WGS) entry which is preliminary data.</text>
</comment>
<evidence type="ECO:0000256" key="1">
    <source>
        <dbReference type="SAM" id="Phobius"/>
    </source>
</evidence>
<protein>
    <submittedName>
        <fullName evidence="2">Uncharacterized protein</fullName>
    </submittedName>
</protein>